<dbReference type="GO" id="GO:0007023">
    <property type="term" value="P:post-chaperonin tubulin folding pathway"/>
    <property type="evidence" value="ECO:0007669"/>
    <property type="project" value="InterPro"/>
</dbReference>
<accession>R7QFP3</accession>
<dbReference type="InterPro" id="IPR011989">
    <property type="entry name" value="ARM-like"/>
</dbReference>
<sequence>MSDPAVTHCDAVLPHAATLEAQLALLQSDDLRTARPACRAFCAAADEYLQLPTLLDPLLPSLLPPLFTLLSARLTSLPAAPAAPTARELLLARLPADALYTLSKVRRLKPFSRHFPHRVSHLHALSRHVARAAAAFPPDHYWTVHYVLLAWAAVAIQLPFPLRTILQPAALAGLLDPARDALHRSGPVAAVAAAFLARLAARRDAAAERADLLAAAVRTALEPADSPAMRIPALTLLAAIFKFAHRDDLRLHVAPVRDALAPLLRPHKTNTTEAHLFTKLGGRLALAVLPPRLAPWRYDRGRRGVVAGHVGVVEDGEAEEDDEIEEEAAETLETVVEILLSGLAHPDTVVRWSAAKGVGRVTSRLPLVYAQDVVNSVLDLYSHVGEARADASWHGGCLALAELARRGLLLPREPQFAQTFDVIGKAAAFDMRRGANSTGAHVRDAACYGVWAMARAYSREDLAPYAKQITNCMLPLALLDREVNCRRAAAAALQECVGRLSERLFEDGISLITLADYFSLGDRVAAYLRIAPQVASLAGGEHFDCILYHLTHKKLVHWDPAVRALASQGLAALLAVDNGNVIVQRVVPKLLQMAKERGDMVIRHGAVLGLAEVVRVVGAENLDQAGAEVRNVLVSFLVPDKKALAAFFEVINDCFFVCFPYCSTCLRGPKRSMAEQGIGCGLPVAI</sequence>
<dbReference type="OrthoDB" id="2661at2759"/>
<gene>
    <name evidence="3" type="ORF">CHC_T00010203001</name>
</gene>
<dbReference type="GO" id="GO:0000226">
    <property type="term" value="P:microtubule cytoskeleton organization"/>
    <property type="evidence" value="ECO:0007669"/>
    <property type="project" value="TreeGrafter"/>
</dbReference>
<dbReference type="AlphaFoldDB" id="R7QFP3"/>
<keyword evidence="4" id="KW-1185">Reference proteome</keyword>
<dbReference type="Pfam" id="PF23579">
    <property type="entry name" value="ARM_TBCD"/>
    <property type="match status" value="1"/>
</dbReference>
<feature type="domain" description="Tubulin-folding cofactor D ARM repeats" evidence="2">
    <location>
        <begin position="275"/>
        <end position="509"/>
    </location>
</feature>
<feature type="repeat" description="HEAT" evidence="1">
    <location>
        <begin position="586"/>
        <end position="624"/>
    </location>
</feature>
<dbReference type="GO" id="GO:0007021">
    <property type="term" value="P:tubulin complex assembly"/>
    <property type="evidence" value="ECO:0007669"/>
    <property type="project" value="InterPro"/>
</dbReference>
<dbReference type="GeneID" id="17324102"/>
<dbReference type="Gene3D" id="1.25.10.10">
    <property type="entry name" value="Leucine-rich Repeat Variant"/>
    <property type="match status" value="1"/>
</dbReference>
<dbReference type="EMBL" id="HG001789">
    <property type="protein sequence ID" value="CDF36568.1"/>
    <property type="molecule type" value="Genomic_DNA"/>
</dbReference>
<dbReference type="Gramene" id="CDF36568">
    <property type="protein sequence ID" value="CDF36568"/>
    <property type="gene ID" value="CHC_T00010203001"/>
</dbReference>
<proteinExistence type="predicted"/>
<dbReference type="PANTHER" id="PTHR12658">
    <property type="entry name" value="BETA-TUBULIN COFACTOR D"/>
    <property type="match status" value="1"/>
</dbReference>
<dbReference type="GO" id="GO:0005096">
    <property type="term" value="F:GTPase activator activity"/>
    <property type="evidence" value="ECO:0007669"/>
    <property type="project" value="InterPro"/>
</dbReference>
<dbReference type="GO" id="GO:0048487">
    <property type="term" value="F:beta-tubulin binding"/>
    <property type="evidence" value="ECO:0007669"/>
    <property type="project" value="InterPro"/>
</dbReference>
<dbReference type="InterPro" id="IPR058033">
    <property type="entry name" value="ARM_TBCD_2nd"/>
</dbReference>
<dbReference type="SUPFAM" id="SSF48371">
    <property type="entry name" value="ARM repeat"/>
    <property type="match status" value="2"/>
</dbReference>
<dbReference type="RefSeq" id="XP_005716387.1">
    <property type="nucleotide sequence ID" value="XM_005716330.1"/>
</dbReference>
<dbReference type="InterPro" id="IPR033162">
    <property type="entry name" value="TBCD"/>
</dbReference>
<dbReference type="Proteomes" id="UP000012073">
    <property type="component" value="Unassembled WGS sequence"/>
</dbReference>
<dbReference type="InterPro" id="IPR016024">
    <property type="entry name" value="ARM-type_fold"/>
</dbReference>
<dbReference type="KEGG" id="ccp:CHC_T00010203001"/>
<dbReference type="Pfam" id="PF25767">
    <property type="entry name" value="ARM_TBCD_2nd"/>
    <property type="match status" value="1"/>
</dbReference>
<dbReference type="STRING" id="2769.R7QFP3"/>
<dbReference type="PANTHER" id="PTHR12658:SF0">
    <property type="entry name" value="TUBULIN-SPECIFIC CHAPERONE D"/>
    <property type="match status" value="1"/>
</dbReference>
<dbReference type="InterPro" id="IPR021133">
    <property type="entry name" value="HEAT_type_2"/>
</dbReference>
<name>R7QFP3_CHOCR</name>
<evidence type="ECO:0000313" key="3">
    <source>
        <dbReference type="EMBL" id="CDF36568.1"/>
    </source>
</evidence>
<evidence type="ECO:0000259" key="2">
    <source>
        <dbReference type="Pfam" id="PF25767"/>
    </source>
</evidence>
<evidence type="ECO:0000256" key="1">
    <source>
        <dbReference type="PROSITE-ProRule" id="PRU00103"/>
    </source>
</evidence>
<organism evidence="3 4">
    <name type="scientific">Chondrus crispus</name>
    <name type="common">Carrageen Irish moss</name>
    <name type="synonym">Polymorpha crispa</name>
    <dbReference type="NCBI Taxonomy" id="2769"/>
    <lineage>
        <taxon>Eukaryota</taxon>
        <taxon>Rhodophyta</taxon>
        <taxon>Florideophyceae</taxon>
        <taxon>Rhodymeniophycidae</taxon>
        <taxon>Gigartinales</taxon>
        <taxon>Gigartinaceae</taxon>
        <taxon>Chondrus</taxon>
    </lineage>
</organism>
<protein>
    <submittedName>
        <fullName evidence="3">Tubulin folding cofactor D, TBCD</fullName>
    </submittedName>
</protein>
<evidence type="ECO:0000313" key="4">
    <source>
        <dbReference type="Proteomes" id="UP000012073"/>
    </source>
</evidence>
<reference evidence="4" key="1">
    <citation type="journal article" date="2013" name="Proc. Natl. Acad. Sci. U.S.A.">
        <title>Genome structure and metabolic features in the red seaweed Chondrus crispus shed light on evolution of the Archaeplastida.</title>
        <authorList>
            <person name="Collen J."/>
            <person name="Porcel B."/>
            <person name="Carre W."/>
            <person name="Ball S.G."/>
            <person name="Chaparro C."/>
            <person name="Tonon T."/>
            <person name="Barbeyron T."/>
            <person name="Michel G."/>
            <person name="Noel B."/>
            <person name="Valentin K."/>
            <person name="Elias M."/>
            <person name="Artiguenave F."/>
            <person name="Arun A."/>
            <person name="Aury J.M."/>
            <person name="Barbosa-Neto J.F."/>
            <person name="Bothwell J.H."/>
            <person name="Bouget F.Y."/>
            <person name="Brillet L."/>
            <person name="Cabello-Hurtado F."/>
            <person name="Capella-Gutierrez S."/>
            <person name="Charrier B."/>
            <person name="Cladiere L."/>
            <person name="Cock J.M."/>
            <person name="Coelho S.M."/>
            <person name="Colleoni C."/>
            <person name="Czjzek M."/>
            <person name="Da Silva C."/>
            <person name="Delage L."/>
            <person name="Denoeud F."/>
            <person name="Deschamps P."/>
            <person name="Dittami S.M."/>
            <person name="Gabaldon T."/>
            <person name="Gachon C.M."/>
            <person name="Groisillier A."/>
            <person name="Herve C."/>
            <person name="Jabbari K."/>
            <person name="Katinka M."/>
            <person name="Kloareg B."/>
            <person name="Kowalczyk N."/>
            <person name="Labadie K."/>
            <person name="Leblanc C."/>
            <person name="Lopez P.J."/>
            <person name="McLachlan D.H."/>
            <person name="Meslet-Cladiere L."/>
            <person name="Moustafa A."/>
            <person name="Nehr Z."/>
            <person name="Nyvall Collen P."/>
            <person name="Panaud O."/>
            <person name="Partensky F."/>
            <person name="Poulain J."/>
            <person name="Rensing S.A."/>
            <person name="Rousvoal S."/>
            <person name="Samson G."/>
            <person name="Symeonidi A."/>
            <person name="Weissenbach J."/>
            <person name="Zambounis A."/>
            <person name="Wincker P."/>
            <person name="Boyen C."/>
        </authorList>
    </citation>
    <scope>NUCLEOTIDE SEQUENCE [LARGE SCALE GENOMIC DNA]</scope>
    <source>
        <strain evidence="4">cv. Stackhouse</strain>
    </source>
</reference>
<dbReference type="PROSITE" id="PS50077">
    <property type="entry name" value="HEAT_REPEAT"/>
    <property type="match status" value="1"/>
</dbReference>